<gene>
    <name evidence="9" type="ORF">RN001_006112</name>
</gene>
<dbReference type="CDD" id="cd00190">
    <property type="entry name" value="Tryp_SPc"/>
    <property type="match status" value="1"/>
</dbReference>
<dbReference type="InterPro" id="IPR001314">
    <property type="entry name" value="Peptidase_S1A"/>
</dbReference>
<evidence type="ECO:0000313" key="9">
    <source>
        <dbReference type="EMBL" id="KAK4882793.1"/>
    </source>
</evidence>
<dbReference type="EMBL" id="JARPUR010000002">
    <property type="protein sequence ID" value="KAK4882793.1"/>
    <property type="molecule type" value="Genomic_DNA"/>
</dbReference>
<keyword evidence="7" id="KW-0732">Signal</keyword>
<reference evidence="10" key="1">
    <citation type="submission" date="2023-01" db="EMBL/GenBank/DDBJ databases">
        <title>Key to firefly adult light organ development and bioluminescence: homeobox transcription factors regulate luciferase expression and transportation to peroxisome.</title>
        <authorList>
            <person name="Fu X."/>
        </authorList>
    </citation>
    <scope>NUCLEOTIDE SEQUENCE [LARGE SCALE GENOMIC DNA]</scope>
</reference>
<evidence type="ECO:0000256" key="1">
    <source>
        <dbReference type="ARBA" id="ARBA00004613"/>
    </source>
</evidence>
<evidence type="ECO:0000313" key="10">
    <source>
        <dbReference type="Proteomes" id="UP001353858"/>
    </source>
</evidence>
<dbReference type="InterPro" id="IPR051487">
    <property type="entry name" value="Ser/Thr_Proteases_Immune/Dev"/>
</dbReference>
<dbReference type="Pfam" id="PF00089">
    <property type="entry name" value="Trypsin"/>
    <property type="match status" value="1"/>
</dbReference>
<dbReference type="Pfam" id="PF18322">
    <property type="entry name" value="CLIP_1"/>
    <property type="match status" value="1"/>
</dbReference>
<dbReference type="FunFam" id="2.40.10.10:FF:000038">
    <property type="entry name" value="Serine protease"/>
    <property type="match status" value="1"/>
</dbReference>
<dbReference type="SMART" id="SM00020">
    <property type="entry name" value="Tryp_SPc"/>
    <property type="match status" value="1"/>
</dbReference>
<comment type="caution">
    <text evidence="9">The sequence shown here is derived from an EMBL/GenBank/DDBJ whole genome shotgun (WGS) entry which is preliminary data.</text>
</comment>
<accession>A0AAN7SQ35</accession>
<feature type="chain" id="PRO_5043024113" description="Phenoloxidase-activating factor 2" evidence="7">
    <location>
        <begin position="25"/>
        <end position="401"/>
    </location>
</feature>
<keyword evidence="10" id="KW-1185">Reference proteome</keyword>
<evidence type="ECO:0000256" key="5">
    <source>
        <dbReference type="ARBA" id="ARBA00068096"/>
    </source>
</evidence>
<dbReference type="InterPro" id="IPR043504">
    <property type="entry name" value="Peptidase_S1_PA_chymotrypsin"/>
</dbReference>
<dbReference type="Proteomes" id="UP001353858">
    <property type="component" value="Unassembled WGS sequence"/>
</dbReference>
<dbReference type="Gene3D" id="2.40.10.10">
    <property type="entry name" value="Trypsin-like serine proteases"/>
    <property type="match status" value="2"/>
</dbReference>
<evidence type="ECO:0000256" key="2">
    <source>
        <dbReference type="ARBA" id="ARBA00022525"/>
    </source>
</evidence>
<sequence length="401" mass="44256">MRNYFKMQLIVGLTALCMINVVAGQSDGKKVDDLIANIFTKPTTENKNDFNLQPSPGGSVPGTGNCECVPYYLCNNNTIIKDGFGIIDIRIDNGPCDYLSVCCGAQEIVDKPLTPKPDVDRHTGCGRRNSQGVGFRITGAKDHEAQFGEFPWMVALLREEAIEGNPKKLLIYQCGAALIHPQVVLTSAHCVPDKTKQYKIRAGEWDTQTKNELFPHQDRDVKTIISHPKYYAGALFYDFALLILDSPLEITENVDVVCLPKQNMVVDHLKCFASGWGKDVFGKEGKYQVILKKIELPVVPRNTCQERLRTTRLGKHFILHESFICAGGEPGKDTCKGDGGSPLVCPVPGNDKLYFQAGIVAWGIGCGEGLIPGVYANVGQVAHWIDEQMAAHNFDISTYKY</sequence>
<dbReference type="InterPro" id="IPR009003">
    <property type="entry name" value="Peptidase_S1_PA"/>
</dbReference>
<dbReference type="GO" id="GO:0004252">
    <property type="term" value="F:serine-type endopeptidase activity"/>
    <property type="evidence" value="ECO:0007669"/>
    <property type="project" value="InterPro"/>
</dbReference>
<dbReference type="PRINTS" id="PR00722">
    <property type="entry name" value="CHYMOTRYPSIN"/>
</dbReference>
<dbReference type="InterPro" id="IPR001254">
    <property type="entry name" value="Trypsin_dom"/>
</dbReference>
<dbReference type="AlphaFoldDB" id="A0AAN7SQ35"/>
<dbReference type="GO" id="GO:0005576">
    <property type="term" value="C:extracellular region"/>
    <property type="evidence" value="ECO:0007669"/>
    <property type="project" value="UniProtKB-SubCell"/>
</dbReference>
<comment type="subcellular location">
    <subcellularLocation>
        <location evidence="1">Secreted</location>
    </subcellularLocation>
</comment>
<dbReference type="PROSITE" id="PS50240">
    <property type="entry name" value="TRYPSIN_DOM"/>
    <property type="match status" value="1"/>
</dbReference>
<evidence type="ECO:0000256" key="3">
    <source>
        <dbReference type="ARBA" id="ARBA00023157"/>
    </source>
</evidence>
<dbReference type="PANTHER" id="PTHR24256">
    <property type="entry name" value="TRYPTASE-RELATED"/>
    <property type="match status" value="1"/>
</dbReference>
<comment type="similarity">
    <text evidence="4">Belongs to the peptidase S1 family. CLIP subfamily.</text>
</comment>
<feature type="signal peptide" evidence="7">
    <location>
        <begin position="1"/>
        <end position="24"/>
    </location>
</feature>
<dbReference type="GO" id="GO:0006508">
    <property type="term" value="P:proteolysis"/>
    <property type="evidence" value="ECO:0007669"/>
    <property type="project" value="InterPro"/>
</dbReference>
<proteinExistence type="inferred from homology"/>
<evidence type="ECO:0000259" key="8">
    <source>
        <dbReference type="PROSITE" id="PS50240"/>
    </source>
</evidence>
<keyword evidence="3" id="KW-1015">Disulfide bond</keyword>
<keyword evidence="2" id="KW-0964">Secreted</keyword>
<evidence type="ECO:0000256" key="7">
    <source>
        <dbReference type="SAM" id="SignalP"/>
    </source>
</evidence>
<organism evidence="9 10">
    <name type="scientific">Aquatica leii</name>
    <dbReference type="NCBI Taxonomy" id="1421715"/>
    <lineage>
        <taxon>Eukaryota</taxon>
        <taxon>Metazoa</taxon>
        <taxon>Ecdysozoa</taxon>
        <taxon>Arthropoda</taxon>
        <taxon>Hexapoda</taxon>
        <taxon>Insecta</taxon>
        <taxon>Pterygota</taxon>
        <taxon>Neoptera</taxon>
        <taxon>Endopterygota</taxon>
        <taxon>Coleoptera</taxon>
        <taxon>Polyphaga</taxon>
        <taxon>Elateriformia</taxon>
        <taxon>Elateroidea</taxon>
        <taxon>Lampyridae</taxon>
        <taxon>Luciolinae</taxon>
        <taxon>Aquatica</taxon>
    </lineage>
</organism>
<protein>
    <recommendedName>
        <fullName evidence="5">Phenoloxidase-activating factor 2</fullName>
    </recommendedName>
    <alternativeName>
        <fullName evidence="6">Prophenoloxidase-activating factor II</fullName>
    </alternativeName>
</protein>
<dbReference type="SUPFAM" id="SSF50494">
    <property type="entry name" value="Trypsin-like serine proteases"/>
    <property type="match status" value="1"/>
</dbReference>
<evidence type="ECO:0000256" key="6">
    <source>
        <dbReference type="ARBA" id="ARBA00076468"/>
    </source>
</evidence>
<evidence type="ECO:0000256" key="4">
    <source>
        <dbReference type="ARBA" id="ARBA00024195"/>
    </source>
</evidence>
<feature type="domain" description="Peptidase S1" evidence="8">
    <location>
        <begin position="137"/>
        <end position="390"/>
    </location>
</feature>
<name>A0AAN7SQ35_9COLE</name>
<dbReference type="InterPro" id="IPR041515">
    <property type="entry name" value="PPAF-2-like_Clip"/>
</dbReference>